<organism evidence="6">
    <name type="scientific">Caenorhabditis remanei</name>
    <name type="common">Caenorhabditis vulgaris</name>
    <dbReference type="NCBI Taxonomy" id="31234"/>
    <lineage>
        <taxon>Eukaryota</taxon>
        <taxon>Metazoa</taxon>
        <taxon>Ecdysozoa</taxon>
        <taxon>Nematoda</taxon>
        <taxon>Chromadorea</taxon>
        <taxon>Rhabditida</taxon>
        <taxon>Rhabditina</taxon>
        <taxon>Rhabditomorpha</taxon>
        <taxon>Rhabditoidea</taxon>
        <taxon>Rhabditidae</taxon>
        <taxon>Peloderinae</taxon>
        <taxon>Caenorhabditis</taxon>
    </lineage>
</organism>
<reference evidence="5" key="1">
    <citation type="submission" date="2007-07" db="EMBL/GenBank/DDBJ databases">
        <title>PCAP assembly of the Caenorhabditis remanei genome.</title>
        <authorList>
            <consortium name="The Caenorhabditis remanei Sequencing Consortium"/>
            <person name="Wilson R.K."/>
        </authorList>
    </citation>
    <scope>NUCLEOTIDE SEQUENCE [LARGE SCALE GENOMIC DNA]</scope>
    <source>
        <strain evidence="5">PB4641</strain>
    </source>
</reference>
<feature type="transmembrane region" description="Helical" evidence="2">
    <location>
        <begin position="205"/>
        <end position="225"/>
    </location>
</feature>
<dbReference type="eggNOG" id="ENOG502SGA9">
    <property type="taxonomic scope" value="Eukaryota"/>
</dbReference>
<dbReference type="EMBL" id="DS268507">
    <property type="protein sequence ID" value="EFO83171.1"/>
    <property type="molecule type" value="Genomic_DNA"/>
</dbReference>
<evidence type="ECO:0000256" key="2">
    <source>
        <dbReference type="SAM" id="Phobius"/>
    </source>
</evidence>
<feature type="domain" description="SGNH" evidence="4">
    <location>
        <begin position="458"/>
        <end position="703"/>
    </location>
</feature>
<evidence type="ECO:0000259" key="3">
    <source>
        <dbReference type="Pfam" id="PF01757"/>
    </source>
</evidence>
<gene>
    <name evidence="5" type="ORF">CRE_12930</name>
</gene>
<dbReference type="STRING" id="31234.E3N117"/>
<dbReference type="InterPro" id="IPR002656">
    <property type="entry name" value="Acyl_transf_3_dom"/>
</dbReference>
<proteinExistence type="predicted"/>
<evidence type="ECO:0000256" key="1">
    <source>
        <dbReference type="SAM" id="Coils"/>
    </source>
</evidence>
<keyword evidence="6" id="KW-1185">Reference proteome</keyword>
<dbReference type="InterPro" id="IPR043968">
    <property type="entry name" value="SGNH"/>
</dbReference>
<feature type="transmembrane region" description="Helical" evidence="2">
    <location>
        <begin position="313"/>
        <end position="331"/>
    </location>
</feature>
<feature type="transmembrane region" description="Helical" evidence="2">
    <location>
        <begin position="83"/>
        <end position="102"/>
    </location>
</feature>
<feature type="domain" description="Acyltransferase 3" evidence="3">
    <location>
        <begin position="16"/>
        <end position="360"/>
    </location>
</feature>
<feature type="transmembrane region" description="Helical" evidence="2">
    <location>
        <begin position="175"/>
        <end position="193"/>
    </location>
</feature>
<sequence>MTVSIVSKRRNPKRNDLQGIRGLAILSVLGFHFYPNYFPNGYLGVDQFFVLSGFLMCMLLTRSRKLPIFYIFTEFYTRRFKRILPLYFLFIFATLLALYTIFPDSAVYQNQFSAEKALLFVSNRPRTDDEDYFEKLSVAIDLFTHTWSLSVEIQFHSFVPLIFLIGQQFKESSRYGYYTVIATLSFIFHFFSSPTVSFNSVSARIWQFLIGMLTYFISNSQLVTFDKNESSEGEKVEVEEDEARLLEQNQNEMKKENEEEANLYSKYIVLAIMIFMILLPTEIPTEIARPVFTICTGVLIVLTVKDLVLSSRFLIYCGDISYSLYLIHWPIYAYVKLTYPNNFWIITAALFVSIMTSIVVFETFEKWYLRQSNKVVAVIIMSLFISNILYIHKDEIQKGMTKQEEVQLTSGRKYPRLDGITLNMTTLDDAEQMNAYWNKVDHRGPEMIEPNCVRRNSKHKWCDFKMNFLENGTEFKFLLSGSSYVKNHHKMFIQECKHRATMISMDDVIGCEPLASPHKPVENDGNVSWTKVCAGKLKEFVDFVKETQPDYVFFFSRWFAVGEPYDTNENDLGNDTIYKEMKSQLKQFLPNIKKKLFILDSFPRVYTKKIKDIAKDLKEGKKTMQEINKSLYNPSSFERGRRRHAELIKKECGSKCELIDYVDAFWNKTMNAFQYFDLNGFSYFTTGHHLSAHGIEHVRHIYTKICNNL</sequence>
<dbReference type="GO" id="GO:0016747">
    <property type="term" value="F:acyltransferase activity, transferring groups other than amino-acyl groups"/>
    <property type="evidence" value="ECO:0007669"/>
    <property type="project" value="InterPro"/>
</dbReference>
<dbReference type="PANTHER" id="PTHR23028:SF118">
    <property type="entry name" value="ACYL_TRANSF_3 DOMAIN-CONTAINING PROTEIN"/>
    <property type="match status" value="1"/>
</dbReference>
<keyword evidence="1" id="KW-0175">Coiled coil</keyword>
<feature type="transmembrane region" description="Helical" evidence="2">
    <location>
        <begin position="375"/>
        <end position="392"/>
    </location>
</feature>
<feature type="transmembrane region" description="Helical" evidence="2">
    <location>
        <begin position="20"/>
        <end position="38"/>
    </location>
</feature>
<evidence type="ECO:0008006" key="7">
    <source>
        <dbReference type="Google" id="ProtNLM"/>
    </source>
</evidence>
<keyword evidence="2" id="KW-1133">Transmembrane helix</keyword>
<dbReference type="PANTHER" id="PTHR23028">
    <property type="entry name" value="ACETYLTRANSFERASE"/>
    <property type="match status" value="1"/>
</dbReference>
<name>E3N117_CAERE</name>
<keyword evidence="2" id="KW-0472">Membrane</keyword>
<feature type="transmembrane region" description="Helical" evidence="2">
    <location>
        <begin position="287"/>
        <end position="304"/>
    </location>
</feature>
<dbReference type="GO" id="GO:0000271">
    <property type="term" value="P:polysaccharide biosynthetic process"/>
    <property type="evidence" value="ECO:0007669"/>
    <property type="project" value="TreeGrafter"/>
</dbReference>
<protein>
    <recommendedName>
        <fullName evidence="7">Acyl_transf_3 domain-containing protein</fullName>
    </recommendedName>
</protein>
<dbReference type="GO" id="GO:0016020">
    <property type="term" value="C:membrane"/>
    <property type="evidence" value="ECO:0007669"/>
    <property type="project" value="TreeGrafter"/>
</dbReference>
<feature type="transmembrane region" description="Helical" evidence="2">
    <location>
        <begin position="44"/>
        <end position="62"/>
    </location>
</feature>
<accession>E3N117</accession>
<dbReference type="Pfam" id="PF19040">
    <property type="entry name" value="SGNH"/>
    <property type="match status" value="1"/>
</dbReference>
<feature type="transmembrane region" description="Helical" evidence="2">
    <location>
        <begin position="263"/>
        <end position="281"/>
    </location>
</feature>
<dbReference type="Proteomes" id="UP000008281">
    <property type="component" value="Unassembled WGS sequence"/>
</dbReference>
<dbReference type="AlphaFoldDB" id="E3N117"/>
<dbReference type="InterPro" id="IPR050879">
    <property type="entry name" value="Acyltransferase_3"/>
</dbReference>
<evidence type="ECO:0000259" key="4">
    <source>
        <dbReference type="Pfam" id="PF19040"/>
    </source>
</evidence>
<evidence type="ECO:0000313" key="5">
    <source>
        <dbReference type="EMBL" id="EFO83171.1"/>
    </source>
</evidence>
<feature type="transmembrane region" description="Helical" evidence="2">
    <location>
        <begin position="142"/>
        <end position="163"/>
    </location>
</feature>
<dbReference type="Pfam" id="PF01757">
    <property type="entry name" value="Acyl_transf_3"/>
    <property type="match status" value="1"/>
</dbReference>
<dbReference type="FunCoup" id="E3N117">
    <property type="interactions" value="9"/>
</dbReference>
<evidence type="ECO:0000313" key="6">
    <source>
        <dbReference type="Proteomes" id="UP000008281"/>
    </source>
</evidence>
<feature type="transmembrane region" description="Helical" evidence="2">
    <location>
        <begin position="343"/>
        <end position="363"/>
    </location>
</feature>
<dbReference type="HOGENOM" id="CLU_005679_12_1_1"/>
<dbReference type="OrthoDB" id="5825384at2759"/>
<keyword evidence="2" id="KW-0812">Transmembrane</keyword>
<dbReference type="InParanoid" id="E3N117"/>
<feature type="coiled-coil region" evidence="1">
    <location>
        <begin position="228"/>
        <end position="266"/>
    </location>
</feature>